<evidence type="ECO:0000256" key="1">
    <source>
        <dbReference type="SAM" id="MobiDB-lite"/>
    </source>
</evidence>
<evidence type="ECO:0000313" key="2">
    <source>
        <dbReference type="EMBL" id="ODV81722.1"/>
    </source>
</evidence>
<reference evidence="3" key="1">
    <citation type="submission" date="2016-05" db="EMBL/GenBank/DDBJ databases">
        <title>Comparative genomics of biotechnologically important yeasts.</title>
        <authorList>
            <consortium name="DOE Joint Genome Institute"/>
            <person name="Riley R."/>
            <person name="Haridas S."/>
            <person name="Wolfe K.H."/>
            <person name="Lopes M.R."/>
            <person name="Hittinger C.T."/>
            <person name="Goker M."/>
            <person name="Salamov A."/>
            <person name="Wisecaver J."/>
            <person name="Long T.M."/>
            <person name="Aerts A.L."/>
            <person name="Barry K."/>
            <person name="Choi C."/>
            <person name="Clum A."/>
            <person name="Coughlan A.Y."/>
            <person name="Deshpande S."/>
            <person name="Douglass A.P."/>
            <person name="Hanson S.J."/>
            <person name="Klenk H.-P."/>
            <person name="Labutti K."/>
            <person name="Lapidus A."/>
            <person name="Lindquist E."/>
            <person name="Lipzen A."/>
            <person name="Meier-Kolthoff J.P."/>
            <person name="Ohm R.A."/>
            <person name="Otillar R.P."/>
            <person name="Pangilinan J."/>
            <person name="Peng Y."/>
            <person name="Rokas A."/>
            <person name="Rosa C.A."/>
            <person name="Scheuner C."/>
            <person name="Sibirny A.A."/>
            <person name="Slot J.C."/>
            <person name="Stielow J.B."/>
            <person name="Sun H."/>
            <person name="Kurtzman C.P."/>
            <person name="Blackwell M."/>
            <person name="Grigoriev I.V."/>
            <person name="Jeffries T.W."/>
        </authorList>
    </citation>
    <scope>NUCLEOTIDE SEQUENCE [LARGE SCALE GENOMIC DNA]</scope>
    <source>
        <strain evidence="3">NRRL Y-17324</strain>
    </source>
</reference>
<dbReference type="RefSeq" id="XP_020066844.1">
    <property type="nucleotide sequence ID" value="XM_020208273.1"/>
</dbReference>
<proteinExistence type="predicted"/>
<accession>A0A1E4SQN3</accession>
<sequence length="301" mass="34531">MVLKNSKWDKKAKYLYMKKHGISAPKKDNTPKPKWTSKTADGSKRPERITLEDSDSEWDSDADDALLNHFYPQLGETELSKDQKLKIKQQIMAQIEKEEQDQDTPVPQQLEERDGIYLGSKENQELEEKAKESTQTINLREILAKASNPTKTRKALKAKISDNFLEEYGLDSYQSITRHKDDYNDLYEKSHPVNVMELSSSQLDGFMIGSSVPTNQKPESRVLTQEEIDEDRKREEKAKESRLYDEIRTKFNSKPPTVKSKVLDLNNYDSKNESHVSALNARITANSSQAVESSLDDDLDL</sequence>
<feature type="region of interest" description="Disordered" evidence="1">
    <location>
        <begin position="96"/>
        <end position="134"/>
    </location>
</feature>
<dbReference type="GeneID" id="30982410"/>
<protein>
    <submittedName>
        <fullName evidence="2">Uncharacterized protein</fullName>
    </submittedName>
</protein>
<feature type="region of interest" description="Disordered" evidence="1">
    <location>
        <begin position="207"/>
        <end position="242"/>
    </location>
</feature>
<dbReference type="AlphaFoldDB" id="A0A1E4SQN3"/>
<feature type="compositionally biased region" description="Basic and acidic residues" evidence="1">
    <location>
        <begin position="122"/>
        <end position="132"/>
    </location>
</feature>
<dbReference type="Proteomes" id="UP000094285">
    <property type="component" value="Unassembled WGS sequence"/>
</dbReference>
<feature type="compositionally biased region" description="Basic and acidic residues" evidence="1">
    <location>
        <begin position="230"/>
        <end position="242"/>
    </location>
</feature>
<name>A0A1E4SQN3_9ASCO</name>
<organism evidence="2 3">
    <name type="scientific">Suhomyces tanzawaensis NRRL Y-17324</name>
    <dbReference type="NCBI Taxonomy" id="984487"/>
    <lineage>
        <taxon>Eukaryota</taxon>
        <taxon>Fungi</taxon>
        <taxon>Dikarya</taxon>
        <taxon>Ascomycota</taxon>
        <taxon>Saccharomycotina</taxon>
        <taxon>Pichiomycetes</taxon>
        <taxon>Debaryomycetaceae</taxon>
        <taxon>Suhomyces</taxon>
    </lineage>
</organism>
<dbReference type="EMBL" id="KV453909">
    <property type="protein sequence ID" value="ODV81722.1"/>
    <property type="molecule type" value="Genomic_DNA"/>
</dbReference>
<feature type="non-terminal residue" evidence="2">
    <location>
        <position position="301"/>
    </location>
</feature>
<dbReference type="OrthoDB" id="4090091at2759"/>
<feature type="compositionally biased region" description="Basic and acidic residues" evidence="1">
    <location>
        <begin position="41"/>
        <end position="51"/>
    </location>
</feature>
<gene>
    <name evidence="2" type="ORF">CANTADRAFT_29125</name>
</gene>
<evidence type="ECO:0000313" key="3">
    <source>
        <dbReference type="Proteomes" id="UP000094285"/>
    </source>
</evidence>
<feature type="region of interest" description="Disordered" evidence="1">
    <location>
        <begin position="19"/>
        <end position="61"/>
    </location>
</feature>
<feature type="compositionally biased region" description="Acidic residues" evidence="1">
    <location>
        <begin position="52"/>
        <end position="61"/>
    </location>
</feature>
<keyword evidence="3" id="KW-1185">Reference proteome</keyword>